<dbReference type="PANTHER" id="PTHR23506">
    <property type="entry name" value="GH10249P"/>
    <property type="match status" value="1"/>
</dbReference>
<dbReference type="OrthoDB" id="5086884at2759"/>
<feature type="transmembrane region" description="Helical" evidence="6">
    <location>
        <begin position="322"/>
        <end position="343"/>
    </location>
</feature>
<comment type="caution">
    <text evidence="8">The sequence shown here is derived from an EMBL/GenBank/DDBJ whole genome shotgun (WGS) entry which is preliminary data.</text>
</comment>
<comment type="subcellular location">
    <subcellularLocation>
        <location evidence="1">Membrane</location>
        <topology evidence="1">Multi-pass membrane protein</topology>
    </subcellularLocation>
</comment>
<dbReference type="Pfam" id="PF07690">
    <property type="entry name" value="MFS_1"/>
    <property type="match status" value="1"/>
</dbReference>
<evidence type="ECO:0000256" key="6">
    <source>
        <dbReference type="SAM" id="Phobius"/>
    </source>
</evidence>
<evidence type="ECO:0000259" key="7">
    <source>
        <dbReference type="PROSITE" id="PS50850"/>
    </source>
</evidence>
<keyword evidence="3 6" id="KW-0812">Transmembrane</keyword>
<dbReference type="InterPro" id="IPR050930">
    <property type="entry name" value="MFS_Vesicular_Transporter"/>
</dbReference>
<evidence type="ECO:0000256" key="3">
    <source>
        <dbReference type="ARBA" id="ARBA00022692"/>
    </source>
</evidence>
<evidence type="ECO:0000313" key="9">
    <source>
        <dbReference type="Proteomes" id="UP000037505"/>
    </source>
</evidence>
<evidence type="ECO:0000256" key="2">
    <source>
        <dbReference type="ARBA" id="ARBA00022448"/>
    </source>
</evidence>
<feature type="transmembrane region" description="Helical" evidence="6">
    <location>
        <begin position="218"/>
        <end position="238"/>
    </location>
</feature>
<keyword evidence="2" id="KW-0813">Transport</keyword>
<organism evidence="8 9">
    <name type="scientific">Aspergillus nomiae NRRL (strain ATCC 15546 / NRRL 13137 / CBS 260.88 / M93)</name>
    <dbReference type="NCBI Taxonomy" id="1509407"/>
    <lineage>
        <taxon>Eukaryota</taxon>
        <taxon>Fungi</taxon>
        <taxon>Dikarya</taxon>
        <taxon>Ascomycota</taxon>
        <taxon>Pezizomycotina</taxon>
        <taxon>Eurotiomycetes</taxon>
        <taxon>Eurotiomycetidae</taxon>
        <taxon>Eurotiales</taxon>
        <taxon>Aspergillaceae</taxon>
        <taxon>Aspergillus</taxon>
        <taxon>Aspergillus subgen. Circumdati</taxon>
    </lineage>
</organism>
<dbReference type="AlphaFoldDB" id="A0A0L1JGM8"/>
<feature type="transmembrane region" description="Helical" evidence="6">
    <location>
        <begin position="33"/>
        <end position="52"/>
    </location>
</feature>
<dbReference type="STRING" id="1509407.A0A0L1JGM8"/>
<feature type="domain" description="Major facilitator superfamily (MFS) profile" evidence="7">
    <location>
        <begin position="63"/>
        <end position="445"/>
    </location>
</feature>
<feature type="transmembrane region" description="Helical" evidence="6">
    <location>
        <begin position="64"/>
        <end position="89"/>
    </location>
</feature>
<feature type="transmembrane region" description="Helical" evidence="6">
    <location>
        <begin position="355"/>
        <end position="376"/>
    </location>
</feature>
<evidence type="ECO:0000256" key="1">
    <source>
        <dbReference type="ARBA" id="ARBA00004141"/>
    </source>
</evidence>
<proteinExistence type="predicted"/>
<sequence>MRYRACFCFSSLQLVQLQDSIASNFLNPGSELYLSFTSCITALCILIAMNAWGYRWRSSKPLIIATISIALFAETFLYSFIIPILSYMLEVRLNIDPSETQWHITALLALHGLVALVVAPPIAHLTDKSPNRKMPFLLSLVMSLVGTCLIAISLSVWVLYVGRVIQGAAGSASWIVGYTTLADNVKQGDMGRAMGVTMTFSLLGIVAGPAISGTLLQLLGYWTAWTAPLAVLVLNIIFRLIMLERQDSATSIASSSSEDSYSSIVSGRVIEPQSQDETSSLLPSLSSHSYAPFDADSAQVRPSDGPEQRPGFYSTMLREPRILTGAANVLLFNIITAGFSATLPLHMQNVFHWESMSVGLVFLSLQLPQVILSPLVGCLRDYLGYRFLTTVGWTLLTPLLWLLGIPGSNTFFWSRPEIHGKAAFVACIVSIGAIFSLIRGGGHCR</sequence>
<dbReference type="GO" id="GO:0022857">
    <property type="term" value="F:transmembrane transporter activity"/>
    <property type="evidence" value="ECO:0007669"/>
    <property type="project" value="InterPro"/>
</dbReference>
<feature type="transmembrane region" description="Helical" evidence="6">
    <location>
        <begin position="193"/>
        <end position="212"/>
    </location>
</feature>
<dbReference type="GeneID" id="26802748"/>
<name>A0A0L1JGM8_ASPN3</name>
<keyword evidence="4 6" id="KW-1133">Transmembrane helix</keyword>
<keyword evidence="5 6" id="KW-0472">Membrane</keyword>
<dbReference type="Proteomes" id="UP000037505">
    <property type="component" value="Unassembled WGS sequence"/>
</dbReference>
<dbReference type="Gene3D" id="1.20.1250.20">
    <property type="entry name" value="MFS general substrate transporter like domains"/>
    <property type="match status" value="1"/>
</dbReference>
<dbReference type="InterPro" id="IPR020846">
    <property type="entry name" value="MFS_dom"/>
</dbReference>
<accession>A0A0L1JGM8</accession>
<feature type="transmembrane region" description="Helical" evidence="6">
    <location>
        <begin position="383"/>
        <end position="406"/>
    </location>
</feature>
<dbReference type="SUPFAM" id="SSF103473">
    <property type="entry name" value="MFS general substrate transporter"/>
    <property type="match status" value="1"/>
</dbReference>
<feature type="transmembrane region" description="Helical" evidence="6">
    <location>
        <begin position="101"/>
        <end position="123"/>
    </location>
</feature>
<dbReference type="EMBL" id="JNOM01000008">
    <property type="protein sequence ID" value="KNG90867.1"/>
    <property type="molecule type" value="Genomic_DNA"/>
</dbReference>
<evidence type="ECO:0000256" key="4">
    <source>
        <dbReference type="ARBA" id="ARBA00022989"/>
    </source>
</evidence>
<feature type="transmembrane region" description="Helical" evidence="6">
    <location>
        <begin position="418"/>
        <end position="438"/>
    </location>
</feature>
<keyword evidence="9" id="KW-1185">Reference proteome</keyword>
<reference evidence="8 9" key="1">
    <citation type="submission" date="2014-06" db="EMBL/GenBank/DDBJ databases">
        <title>The Genome of the Aflatoxigenic Filamentous Fungus Aspergillus nomius.</title>
        <authorList>
            <person name="Moore M.G."/>
            <person name="Shannon B.M."/>
            <person name="Brian M.M."/>
        </authorList>
    </citation>
    <scope>NUCLEOTIDE SEQUENCE [LARGE SCALE GENOMIC DNA]</scope>
    <source>
        <strain evidence="8 9">NRRL 13137</strain>
    </source>
</reference>
<dbReference type="PANTHER" id="PTHR23506:SF35">
    <property type="entry name" value="MAJOR FACILITATOR SUPERFAMILY (MFS) PROFILE DOMAIN-CONTAINING PROTEIN-RELATED"/>
    <property type="match status" value="1"/>
</dbReference>
<dbReference type="InterPro" id="IPR036259">
    <property type="entry name" value="MFS_trans_sf"/>
</dbReference>
<feature type="transmembrane region" description="Helical" evidence="6">
    <location>
        <begin position="135"/>
        <end position="158"/>
    </location>
</feature>
<dbReference type="InterPro" id="IPR011701">
    <property type="entry name" value="MFS"/>
</dbReference>
<dbReference type="GO" id="GO:0016020">
    <property type="term" value="C:membrane"/>
    <property type="evidence" value="ECO:0007669"/>
    <property type="project" value="UniProtKB-SubCell"/>
</dbReference>
<protein>
    <recommendedName>
        <fullName evidence="7">Major facilitator superfamily (MFS) profile domain-containing protein</fullName>
    </recommendedName>
</protein>
<dbReference type="RefSeq" id="XP_015411790.1">
    <property type="nucleotide sequence ID" value="XM_015546202.1"/>
</dbReference>
<dbReference type="PROSITE" id="PS50850">
    <property type="entry name" value="MFS"/>
    <property type="match status" value="1"/>
</dbReference>
<gene>
    <name evidence="8" type="ORF">ANOM_000944</name>
</gene>
<evidence type="ECO:0000313" key="8">
    <source>
        <dbReference type="EMBL" id="KNG90867.1"/>
    </source>
</evidence>
<evidence type="ECO:0000256" key="5">
    <source>
        <dbReference type="ARBA" id="ARBA00023136"/>
    </source>
</evidence>
<feature type="transmembrane region" description="Helical" evidence="6">
    <location>
        <begin position="164"/>
        <end position="181"/>
    </location>
</feature>